<dbReference type="GeneID" id="1443892"/>
<sequence length="248" mass="27764">MKFAVVGNLTIDIIKGTKRPGGGVYYSALALSKFADVTIYTKIGPDYPKEWLGEIEEFAEVVAFRGNLTTTFSLSYSGDERVIKVISKGEVFTQDELETIGEKNVIINPVANEIKSEHVELFRRPSLDIQGFVRNLSWKVELKDIEGGFLEKAFVVHASKEEYSRIRNPGMPDVLAITNGVKEGKIITKDEEITFMPEVVNTQDPTGAGDCFLALLTYGINKYKLQEALNFAIKETAEFLRARKRKSI</sequence>
<comment type="caution">
    <text evidence="2">The sequence shown here is derived from an EMBL/GenBank/DDBJ whole genome shotgun (WGS) entry which is preliminary data.</text>
</comment>
<evidence type="ECO:0000259" key="1">
    <source>
        <dbReference type="Pfam" id="PF00294"/>
    </source>
</evidence>
<gene>
    <name evidence="2" type="ORF">HA331_02150</name>
</gene>
<feature type="domain" description="Carbohydrate kinase PfkB" evidence="1">
    <location>
        <begin position="171"/>
        <end position="232"/>
    </location>
</feature>
<accession>A0A832T577</accession>
<dbReference type="SUPFAM" id="SSF53613">
    <property type="entry name" value="Ribokinase-like"/>
    <property type="match status" value="1"/>
</dbReference>
<protein>
    <recommendedName>
        <fullName evidence="1">Carbohydrate kinase PfkB domain-containing protein</fullName>
    </recommendedName>
</protein>
<dbReference type="RefSeq" id="WP_010885652.1">
    <property type="nucleotide sequence ID" value="NZ_DUJN01000002.1"/>
</dbReference>
<dbReference type="InterPro" id="IPR011611">
    <property type="entry name" value="PfkB_dom"/>
</dbReference>
<evidence type="ECO:0000313" key="3">
    <source>
        <dbReference type="Proteomes" id="UP000617544"/>
    </source>
</evidence>
<proteinExistence type="predicted"/>
<dbReference type="SMR" id="A0A832T577"/>
<dbReference type="Pfam" id="PF00294">
    <property type="entry name" value="PfkB"/>
    <property type="match status" value="1"/>
</dbReference>
<name>A0A832T577_PYRHR</name>
<dbReference type="Gene3D" id="3.40.1190.20">
    <property type="match status" value="1"/>
</dbReference>
<dbReference type="OMA" id="EITFMPE"/>
<dbReference type="Proteomes" id="UP000617544">
    <property type="component" value="Unassembled WGS sequence"/>
</dbReference>
<dbReference type="AlphaFoldDB" id="A0A832T577"/>
<dbReference type="InterPro" id="IPR029056">
    <property type="entry name" value="Ribokinase-like"/>
</dbReference>
<dbReference type="EMBL" id="DUJN01000002">
    <property type="protein sequence ID" value="HII60556.1"/>
    <property type="molecule type" value="Genomic_DNA"/>
</dbReference>
<organism evidence="2 3">
    <name type="scientific">Pyrococcus horikoshii</name>
    <dbReference type="NCBI Taxonomy" id="53953"/>
    <lineage>
        <taxon>Archaea</taxon>
        <taxon>Methanobacteriati</taxon>
        <taxon>Methanobacteriota</taxon>
        <taxon>Thermococci</taxon>
        <taxon>Thermococcales</taxon>
        <taxon>Thermococcaceae</taxon>
        <taxon>Pyrococcus</taxon>
    </lineage>
</organism>
<reference evidence="2" key="1">
    <citation type="journal article" date="2020" name="bioRxiv">
        <title>A rank-normalized archaeal taxonomy based on genome phylogeny resolves widespread incomplete and uneven classifications.</title>
        <authorList>
            <person name="Rinke C."/>
            <person name="Chuvochina M."/>
            <person name="Mussig A.J."/>
            <person name="Chaumeil P.-A."/>
            <person name="Waite D.W."/>
            <person name="Whitman W.B."/>
            <person name="Parks D.H."/>
            <person name="Hugenholtz P."/>
        </authorList>
    </citation>
    <scope>NUCLEOTIDE SEQUENCE</scope>
    <source>
        <strain evidence="2">UBA8834</strain>
    </source>
</reference>
<evidence type="ECO:0000313" key="2">
    <source>
        <dbReference type="EMBL" id="HII60556.1"/>
    </source>
</evidence>